<dbReference type="AlphaFoldDB" id="A0A1I3M4E4"/>
<proteinExistence type="predicted"/>
<organism evidence="1 2">
    <name type="scientific">Amycolatopsis sacchari</name>
    <dbReference type="NCBI Taxonomy" id="115433"/>
    <lineage>
        <taxon>Bacteria</taxon>
        <taxon>Bacillati</taxon>
        <taxon>Actinomycetota</taxon>
        <taxon>Actinomycetes</taxon>
        <taxon>Pseudonocardiales</taxon>
        <taxon>Pseudonocardiaceae</taxon>
        <taxon>Amycolatopsis</taxon>
    </lineage>
</organism>
<evidence type="ECO:0008006" key="3">
    <source>
        <dbReference type="Google" id="ProtNLM"/>
    </source>
</evidence>
<accession>A0A1I3M4E4</accession>
<dbReference type="OrthoDB" id="9784936at2"/>
<name>A0A1I3M4E4_9PSEU</name>
<gene>
    <name evidence="1" type="ORF">SAMN05421835_102174</name>
</gene>
<sequence length="311" mass="34477">MSYNALVLQVLVSSPSDLPAGHREVVLRAVRMWNNLQGRIFGIHFSTTDWREGGTPAFGEYAQSVLNEQIVDESDLGVVVFTDRLGTPTPDHPSGTAEEVARLRAQGKDVAVLLNRCERTPLIGSDALEQRQALEKYIAELGREAFIADYDSVEKLSEVVSGLLARMATKYRREADAALKREAPSLQQDLAAVEPDPAEGVWPRIEVTESAETDSRGRLRTKRRWSLVLESNLNKPVTDVSYRYEDGDGNPQDNFDLLADEAEVVKVLPPRGSVSYELLQAMGSPGSAMCVVEWTDPQGKRRETRASVRTH</sequence>
<dbReference type="STRING" id="115433.SAMN05421835_102174"/>
<protein>
    <recommendedName>
        <fullName evidence="3">DUF4062 domain-containing protein</fullName>
    </recommendedName>
</protein>
<evidence type="ECO:0000313" key="2">
    <source>
        <dbReference type="Proteomes" id="UP000199025"/>
    </source>
</evidence>
<dbReference type="RefSeq" id="WP_143249795.1">
    <property type="nucleotide sequence ID" value="NZ_CBDRCA010000004.1"/>
</dbReference>
<keyword evidence="2" id="KW-1185">Reference proteome</keyword>
<evidence type="ECO:0000313" key="1">
    <source>
        <dbReference type="EMBL" id="SFI91838.1"/>
    </source>
</evidence>
<dbReference type="EMBL" id="FORP01000002">
    <property type="protein sequence ID" value="SFI91838.1"/>
    <property type="molecule type" value="Genomic_DNA"/>
</dbReference>
<reference evidence="1 2" key="1">
    <citation type="submission" date="2016-10" db="EMBL/GenBank/DDBJ databases">
        <authorList>
            <person name="de Groot N.N."/>
        </authorList>
    </citation>
    <scope>NUCLEOTIDE SEQUENCE [LARGE SCALE GENOMIC DNA]</scope>
    <source>
        <strain evidence="1 2">DSM 44468</strain>
    </source>
</reference>
<dbReference type="Proteomes" id="UP000199025">
    <property type="component" value="Unassembled WGS sequence"/>
</dbReference>